<gene>
    <name evidence="2" type="ORF">C7453_11244</name>
</gene>
<comment type="caution">
    <text evidence="2">The sequence shown here is derived from an EMBL/GenBank/DDBJ whole genome shotgun (WGS) entry which is preliminary data.</text>
</comment>
<evidence type="ECO:0000256" key="1">
    <source>
        <dbReference type="SAM" id="MobiDB-lite"/>
    </source>
</evidence>
<dbReference type="Proteomes" id="UP000254958">
    <property type="component" value="Unassembled WGS sequence"/>
</dbReference>
<reference evidence="2 3" key="1">
    <citation type="submission" date="2018-07" db="EMBL/GenBank/DDBJ databases">
        <title>Genomic Encyclopedia of Type Strains, Phase IV (KMG-IV): sequencing the most valuable type-strain genomes for metagenomic binning, comparative biology and taxonomic classification.</title>
        <authorList>
            <person name="Goeker M."/>
        </authorList>
    </citation>
    <scope>NUCLEOTIDE SEQUENCE [LARGE SCALE GENOMIC DNA]</scope>
    <source>
        <strain evidence="2 3">DSM 5603</strain>
    </source>
</reference>
<keyword evidence="3" id="KW-1185">Reference proteome</keyword>
<dbReference type="AlphaFoldDB" id="A0A370G276"/>
<proteinExistence type="predicted"/>
<organism evidence="2 3">
    <name type="scientific">Gluconacetobacter liquefaciens</name>
    <name type="common">Acetobacter liquefaciens</name>
    <dbReference type="NCBI Taxonomy" id="89584"/>
    <lineage>
        <taxon>Bacteria</taxon>
        <taxon>Pseudomonadati</taxon>
        <taxon>Pseudomonadota</taxon>
        <taxon>Alphaproteobacteria</taxon>
        <taxon>Acetobacterales</taxon>
        <taxon>Acetobacteraceae</taxon>
        <taxon>Gluconacetobacter</taxon>
    </lineage>
</organism>
<sequence>MRERPGELRGAQREAEKTGPGQDHAEKPA</sequence>
<accession>A0A370G276</accession>
<evidence type="ECO:0000313" key="2">
    <source>
        <dbReference type="EMBL" id="RDI36163.1"/>
    </source>
</evidence>
<feature type="region of interest" description="Disordered" evidence="1">
    <location>
        <begin position="1"/>
        <end position="29"/>
    </location>
</feature>
<evidence type="ECO:0000313" key="3">
    <source>
        <dbReference type="Proteomes" id="UP000254958"/>
    </source>
</evidence>
<name>A0A370G276_GLULI</name>
<protein>
    <submittedName>
        <fullName evidence="2">Uncharacterized protein</fullName>
    </submittedName>
</protein>
<dbReference type="EMBL" id="QQAW01000012">
    <property type="protein sequence ID" value="RDI36163.1"/>
    <property type="molecule type" value="Genomic_DNA"/>
</dbReference>